<evidence type="ECO:0000313" key="4">
    <source>
        <dbReference type="Proteomes" id="UP001060260"/>
    </source>
</evidence>
<dbReference type="Pfam" id="PF13808">
    <property type="entry name" value="DDE_Tnp_1_assoc"/>
    <property type="match status" value="1"/>
</dbReference>
<dbReference type="NCBIfam" id="NF033564">
    <property type="entry name" value="transpos_ISAs1"/>
    <property type="match status" value="1"/>
</dbReference>
<feature type="domain" description="H repeat-associated protein N-terminal" evidence="2">
    <location>
        <begin position="51"/>
        <end position="136"/>
    </location>
</feature>
<dbReference type="Proteomes" id="UP001060260">
    <property type="component" value="Chromosome"/>
</dbReference>
<organism evidence="3 4">
    <name type="scientific">Bacteroides caccae</name>
    <dbReference type="NCBI Taxonomy" id="47678"/>
    <lineage>
        <taxon>Bacteria</taxon>
        <taxon>Pseudomonadati</taxon>
        <taxon>Bacteroidota</taxon>
        <taxon>Bacteroidia</taxon>
        <taxon>Bacteroidales</taxon>
        <taxon>Bacteroidaceae</taxon>
        <taxon>Bacteroides</taxon>
    </lineage>
</organism>
<proteinExistence type="predicted"/>
<evidence type="ECO:0000313" key="3">
    <source>
        <dbReference type="EMBL" id="UVQ96387.1"/>
    </source>
</evidence>
<protein>
    <submittedName>
        <fullName evidence="3">ISAs1 family transposase</fullName>
    </submittedName>
</protein>
<gene>
    <name evidence="3" type="ORF">NXW23_19110</name>
</gene>
<dbReference type="InterPro" id="IPR002559">
    <property type="entry name" value="Transposase_11"/>
</dbReference>
<feature type="domain" description="Transposase IS4-like" evidence="1">
    <location>
        <begin position="171"/>
        <end position="373"/>
    </location>
</feature>
<name>A0AA94Y4D9_9BACE</name>
<reference evidence="3" key="1">
    <citation type="submission" date="2022-08" db="EMBL/GenBank/DDBJ databases">
        <title>Genome Sequencing of Bacteroides fragilis Group Isolates with Nanopore Technology.</title>
        <authorList>
            <person name="Tisza M.J."/>
            <person name="Smith D."/>
            <person name="Dekker J.P."/>
        </authorList>
    </citation>
    <scope>NUCLEOTIDE SEQUENCE</scope>
    <source>
        <strain evidence="3">BFG-474</strain>
    </source>
</reference>
<evidence type="ECO:0000259" key="1">
    <source>
        <dbReference type="Pfam" id="PF01609"/>
    </source>
</evidence>
<evidence type="ECO:0000259" key="2">
    <source>
        <dbReference type="Pfam" id="PF13808"/>
    </source>
</evidence>
<dbReference type="GO" id="GO:0006313">
    <property type="term" value="P:DNA transposition"/>
    <property type="evidence" value="ECO:0007669"/>
    <property type="project" value="InterPro"/>
</dbReference>
<dbReference type="PANTHER" id="PTHR30298">
    <property type="entry name" value="H REPEAT-ASSOCIATED PREDICTED TRANSPOSASE"/>
    <property type="match status" value="1"/>
</dbReference>
<dbReference type="GO" id="GO:0004803">
    <property type="term" value="F:transposase activity"/>
    <property type="evidence" value="ECO:0007669"/>
    <property type="project" value="InterPro"/>
</dbReference>
<dbReference type="GO" id="GO:0003677">
    <property type="term" value="F:DNA binding"/>
    <property type="evidence" value="ECO:0007669"/>
    <property type="project" value="InterPro"/>
</dbReference>
<dbReference type="PANTHER" id="PTHR30298:SF0">
    <property type="entry name" value="PROTEIN YBFL-RELATED"/>
    <property type="match status" value="1"/>
</dbReference>
<dbReference type="InterPro" id="IPR032806">
    <property type="entry name" value="YbfD_N"/>
</dbReference>
<dbReference type="InterPro" id="IPR047647">
    <property type="entry name" value="ISAs1_transpos"/>
</dbReference>
<dbReference type="InterPro" id="IPR051698">
    <property type="entry name" value="Transposase_11-like"/>
</dbReference>
<dbReference type="AlphaFoldDB" id="A0AA94Y4D9"/>
<dbReference type="EMBL" id="CP103166">
    <property type="protein sequence ID" value="UVQ96387.1"/>
    <property type="molecule type" value="Genomic_DNA"/>
</dbReference>
<accession>A0AA94Y4D9</accession>
<dbReference type="RefSeq" id="WP_225481706.1">
    <property type="nucleotide sequence ID" value="NZ_JADNDN010000041.1"/>
</dbReference>
<dbReference type="Pfam" id="PF01609">
    <property type="entry name" value="DDE_Tnp_1"/>
    <property type="match status" value="1"/>
</dbReference>
<sequence length="419" mass="47804">MMLILSSAFVFAIAKIRFISLIYNFLYAILLKKKHLDCLRGSIMTHLRKFVSSVPEYRRTSRGNFKHKLEDILMLVILGRLSKCITRAEILQFGKRHLKRLQSKGLFPYGLPSEATLCRVFQSIDDEKMADRMSAFAEVFRKEISASATDIICIVGKAMRGTLYDNGRNPNIVSAYSLRSSFTLATDVCKEKSNEIKSVPRLLDKLDVSGCVVTADAMSCQKGIIDKIRGKGGDFVIELKANQRSLRYGLEDSIKATTPTDIYKEGPYLEHGRIESRVCRIFRGEELIADREKWNGNLTVIEILTSTEKKSDGRSTSEQRLYISSLDSSAERLSQITKQHWAIESMHWDLDRNLRQDSIKRKAERAARNLDTIQRMVLALIAVWKNRRKKISDKQKGTAQIIRELAVSFTNVLHFLAQK</sequence>